<evidence type="ECO:0000313" key="1">
    <source>
        <dbReference type="EMBL" id="OGY99936.1"/>
    </source>
</evidence>
<evidence type="ECO:0000313" key="2">
    <source>
        <dbReference type="Proteomes" id="UP000176287"/>
    </source>
</evidence>
<name>A0A1G2CFC2_9BACT</name>
<dbReference type="AlphaFoldDB" id="A0A1G2CFC2"/>
<proteinExistence type="predicted"/>
<reference evidence="1 2" key="1">
    <citation type="journal article" date="2016" name="Nat. Commun.">
        <title>Thousands of microbial genomes shed light on interconnected biogeochemical processes in an aquifer system.</title>
        <authorList>
            <person name="Anantharaman K."/>
            <person name="Brown C.T."/>
            <person name="Hug L.A."/>
            <person name="Sharon I."/>
            <person name="Castelle C.J."/>
            <person name="Probst A.J."/>
            <person name="Thomas B.C."/>
            <person name="Singh A."/>
            <person name="Wilkins M.J."/>
            <person name="Karaoz U."/>
            <person name="Brodie E.L."/>
            <person name="Williams K.H."/>
            <person name="Hubbard S.S."/>
            <person name="Banfield J.F."/>
        </authorList>
    </citation>
    <scope>NUCLEOTIDE SEQUENCE [LARGE SCALE GENOMIC DNA]</scope>
</reference>
<accession>A0A1G2CFC2</accession>
<gene>
    <name evidence="1" type="ORF">A3B13_01990</name>
</gene>
<dbReference type="Proteomes" id="UP000176287">
    <property type="component" value="Unassembled WGS sequence"/>
</dbReference>
<sequence length="595" mass="69434">MEKETRTCQNCKQDFMIEPEDFGFYKKMDVPAPTFCPDCRLQRRLAFRNEKALYKRKCDLTRQDIISVHSQDSGFIVYNIRDWFSDKWDAATYGEDPDFSKTFFDQFHNFMHAVPRMSLMLDYPTITNSDYNNLAGHLKNCYLVSEADFNENCAYANSIKHSKDSFDILIGQNLELSYECVNCRKCNRTLFSEDCEDCFNVSFSKDLVGCSNCVGCVGLRKKQYHIFNQPYAQEEYRKKLEELRLDSRVSLGEIRKKALSLWEKFPRKYMHGRHNTNVSGDYIYFSKNSVHCNEVVGVEDSKYCDIISLKPARGCYDYTEWGNNAESLYECLTVGEGANSIRFSNLVWTSVRKVEYSMECRNSSNLFGCIGLNNKQYCIFNKQYSEEKFNELRAKLIRHMDDQPYVDKNGIIYKYGEFFPVALSPFAYNETSAQDFLPLTKETAAERGYRWKDQKEKNYQITKKFQDIPGDIKDVTDAFLNDIIECQHRGKCNHQCTSAFKLISSELSFYRSMNIPLPVLCSNCRHGERIERRNPRKYWHRKCACGGIVSENNIYQNTTSHFHGAEPCPNEFETSYAPDRPEIVYCEACYNSEVT</sequence>
<organism evidence="1 2">
    <name type="scientific">Candidatus Liptonbacteria bacterium RIFCSPLOWO2_01_FULL_45_15</name>
    <dbReference type="NCBI Taxonomy" id="1798649"/>
    <lineage>
        <taxon>Bacteria</taxon>
        <taxon>Candidatus Liptoniibacteriota</taxon>
    </lineage>
</organism>
<protein>
    <submittedName>
        <fullName evidence="1">Uncharacterized protein</fullName>
    </submittedName>
</protein>
<comment type="caution">
    <text evidence="1">The sequence shown here is derived from an EMBL/GenBank/DDBJ whole genome shotgun (WGS) entry which is preliminary data.</text>
</comment>
<dbReference type="EMBL" id="MHKZ01000032">
    <property type="protein sequence ID" value="OGY99936.1"/>
    <property type="molecule type" value="Genomic_DNA"/>
</dbReference>
<dbReference type="STRING" id="1798649.A3B13_01990"/>